<dbReference type="Proteomes" id="UP000799772">
    <property type="component" value="Unassembled WGS sequence"/>
</dbReference>
<dbReference type="PANTHER" id="PTHR33099">
    <property type="entry name" value="FE2OG DIOXYGENASE DOMAIN-CONTAINING PROTEIN"/>
    <property type="match status" value="1"/>
</dbReference>
<feature type="compositionally biased region" description="Acidic residues" evidence="1">
    <location>
        <begin position="285"/>
        <end position="305"/>
    </location>
</feature>
<evidence type="ECO:0000313" key="3">
    <source>
        <dbReference type="Proteomes" id="UP000799772"/>
    </source>
</evidence>
<gene>
    <name evidence="2" type="ORF">NA57DRAFT_42075</name>
</gene>
<feature type="non-terminal residue" evidence="2">
    <location>
        <position position="1"/>
    </location>
</feature>
<evidence type="ECO:0000313" key="2">
    <source>
        <dbReference type="EMBL" id="KAF2096312.1"/>
    </source>
</evidence>
<dbReference type="Gene3D" id="2.60.120.620">
    <property type="entry name" value="q2cbj1_9rhob like domain"/>
    <property type="match status" value="1"/>
</dbReference>
<proteinExistence type="predicted"/>
<dbReference type="OrthoDB" id="27483at2759"/>
<evidence type="ECO:0008006" key="4">
    <source>
        <dbReference type="Google" id="ProtNLM"/>
    </source>
</evidence>
<sequence length="321" mass="36860">EAVDPQIHVPGIGPLQSPLAENQALELIDQCHQAPFGKGSETIVDVSVRRTWEMNPDEFEIQNPAWTERVIPSIVENACKKMGISSARVDAELYKMLLYEKGAMFKAHQDTEKCAGMFGTLVVCLSSSYGGGTVRASHAGKTKYLPEWSSRESPYFVCWYYRYSDVKHEVKEVTSGYRWVLTYNLLNKNPSQHLSATDKFFDATQLRRTFRKWNNEIRDGSMPDKLIYMLDHEYTDESLRLGTLKGNDLARSLRLKQVGEELEFSFFLANVERETFGECEPSSGCEDDYDSRDKEDDDNDSEEERDELKLRYSSLQCSLRF</sequence>
<dbReference type="EMBL" id="ML978129">
    <property type="protein sequence ID" value="KAF2096312.1"/>
    <property type="molecule type" value="Genomic_DNA"/>
</dbReference>
<protein>
    <recommendedName>
        <fullName evidence="4">Prolyl 4-hydroxylase alpha subunit Fe(2+) 2OG dioxygenase domain-containing protein</fullName>
    </recommendedName>
</protein>
<organism evidence="2 3">
    <name type="scientific">Rhizodiscina lignyota</name>
    <dbReference type="NCBI Taxonomy" id="1504668"/>
    <lineage>
        <taxon>Eukaryota</taxon>
        <taxon>Fungi</taxon>
        <taxon>Dikarya</taxon>
        <taxon>Ascomycota</taxon>
        <taxon>Pezizomycotina</taxon>
        <taxon>Dothideomycetes</taxon>
        <taxon>Pleosporomycetidae</taxon>
        <taxon>Aulographales</taxon>
        <taxon>Rhizodiscinaceae</taxon>
        <taxon>Rhizodiscina</taxon>
    </lineage>
</organism>
<evidence type="ECO:0000256" key="1">
    <source>
        <dbReference type="SAM" id="MobiDB-lite"/>
    </source>
</evidence>
<feature type="region of interest" description="Disordered" evidence="1">
    <location>
        <begin position="278"/>
        <end position="308"/>
    </location>
</feature>
<reference evidence="2" key="1">
    <citation type="journal article" date="2020" name="Stud. Mycol.">
        <title>101 Dothideomycetes genomes: a test case for predicting lifestyles and emergence of pathogens.</title>
        <authorList>
            <person name="Haridas S."/>
            <person name="Albert R."/>
            <person name="Binder M."/>
            <person name="Bloem J."/>
            <person name="Labutti K."/>
            <person name="Salamov A."/>
            <person name="Andreopoulos B."/>
            <person name="Baker S."/>
            <person name="Barry K."/>
            <person name="Bills G."/>
            <person name="Bluhm B."/>
            <person name="Cannon C."/>
            <person name="Castanera R."/>
            <person name="Culley D."/>
            <person name="Daum C."/>
            <person name="Ezra D."/>
            <person name="Gonzalez J."/>
            <person name="Henrissat B."/>
            <person name="Kuo A."/>
            <person name="Liang C."/>
            <person name="Lipzen A."/>
            <person name="Lutzoni F."/>
            <person name="Magnuson J."/>
            <person name="Mondo S."/>
            <person name="Nolan M."/>
            <person name="Ohm R."/>
            <person name="Pangilinan J."/>
            <person name="Park H.-J."/>
            <person name="Ramirez L."/>
            <person name="Alfaro M."/>
            <person name="Sun H."/>
            <person name="Tritt A."/>
            <person name="Yoshinaga Y."/>
            <person name="Zwiers L.-H."/>
            <person name="Turgeon B."/>
            <person name="Goodwin S."/>
            <person name="Spatafora J."/>
            <person name="Crous P."/>
            <person name="Grigoriev I."/>
        </authorList>
    </citation>
    <scope>NUCLEOTIDE SEQUENCE</scope>
    <source>
        <strain evidence="2">CBS 133067</strain>
    </source>
</reference>
<dbReference type="PANTHER" id="PTHR33099:SF7">
    <property type="entry name" value="MYND-TYPE DOMAIN-CONTAINING PROTEIN"/>
    <property type="match status" value="1"/>
</dbReference>
<keyword evidence="3" id="KW-1185">Reference proteome</keyword>
<accession>A0A9P4M6G7</accession>
<name>A0A9P4M6G7_9PEZI</name>
<dbReference type="AlphaFoldDB" id="A0A9P4M6G7"/>
<comment type="caution">
    <text evidence="2">The sequence shown here is derived from an EMBL/GenBank/DDBJ whole genome shotgun (WGS) entry which is preliminary data.</text>
</comment>